<name>A0A437M2M9_9PROT</name>
<dbReference type="Gene3D" id="3.10.450.50">
    <property type="match status" value="1"/>
</dbReference>
<dbReference type="InterPro" id="IPR032710">
    <property type="entry name" value="NTF2-like_dom_sf"/>
</dbReference>
<keyword evidence="2" id="KW-1185">Reference proteome</keyword>
<dbReference type="Pfam" id="PF07366">
    <property type="entry name" value="SnoaL"/>
    <property type="match status" value="1"/>
</dbReference>
<proteinExistence type="predicted"/>
<evidence type="ECO:0000313" key="2">
    <source>
        <dbReference type="Proteomes" id="UP000282957"/>
    </source>
</evidence>
<gene>
    <name evidence="1" type="ORF">EOD42_20815</name>
</gene>
<accession>A0A437M2M9</accession>
<dbReference type="GO" id="GO:0030638">
    <property type="term" value="P:polyketide metabolic process"/>
    <property type="evidence" value="ECO:0007669"/>
    <property type="project" value="InterPro"/>
</dbReference>
<dbReference type="InterPro" id="IPR009959">
    <property type="entry name" value="Cyclase_SnoaL-like"/>
</dbReference>
<dbReference type="EMBL" id="SACL01000009">
    <property type="protein sequence ID" value="RVT91764.1"/>
    <property type="molecule type" value="Genomic_DNA"/>
</dbReference>
<dbReference type="SUPFAM" id="SSF54427">
    <property type="entry name" value="NTF2-like"/>
    <property type="match status" value="1"/>
</dbReference>
<comment type="caution">
    <text evidence="1">The sequence shown here is derived from an EMBL/GenBank/DDBJ whole genome shotgun (WGS) entry which is preliminary data.</text>
</comment>
<dbReference type="OrthoDB" id="8410654at2"/>
<dbReference type="AlphaFoldDB" id="A0A437M2M9"/>
<evidence type="ECO:0008006" key="3">
    <source>
        <dbReference type="Google" id="ProtNLM"/>
    </source>
</evidence>
<dbReference type="Proteomes" id="UP000282957">
    <property type="component" value="Unassembled WGS sequence"/>
</dbReference>
<evidence type="ECO:0000313" key="1">
    <source>
        <dbReference type="EMBL" id="RVT91764.1"/>
    </source>
</evidence>
<reference evidence="1 2" key="1">
    <citation type="submission" date="2019-01" db="EMBL/GenBank/DDBJ databases">
        <authorList>
            <person name="Chen W.-M."/>
        </authorList>
    </citation>
    <scope>NUCLEOTIDE SEQUENCE [LARGE SCALE GENOMIC DNA]</scope>
    <source>
        <strain evidence="1 2">CCP-6</strain>
    </source>
</reference>
<organism evidence="1 2">
    <name type="scientific">Rhodovarius crocodyli</name>
    <dbReference type="NCBI Taxonomy" id="1979269"/>
    <lineage>
        <taxon>Bacteria</taxon>
        <taxon>Pseudomonadati</taxon>
        <taxon>Pseudomonadota</taxon>
        <taxon>Alphaproteobacteria</taxon>
        <taxon>Acetobacterales</taxon>
        <taxon>Roseomonadaceae</taxon>
        <taxon>Rhodovarius</taxon>
    </lineage>
</organism>
<sequence length="137" mass="15614">MAPVRSTGARRGHEASLRGTLLLLREFHTAWNERRWQDYAALLDPRLKAHPTGEDRPEGKLRHLERMRAFCRTFPDARRHIDPCLDMLVSHDGLRSASVLNLSGQAPDGRPLRATGVFILHWQAGCIISLREFLQQA</sequence>
<protein>
    <recommendedName>
        <fullName evidence="3">Nuclear transport factor 2 family protein</fullName>
    </recommendedName>
</protein>